<feature type="domain" description="Transglycosylase SLT" evidence="1">
    <location>
        <begin position="4"/>
        <end position="183"/>
    </location>
</feature>
<accession>A0A1W1BNL3</accession>
<evidence type="ECO:0000259" key="1">
    <source>
        <dbReference type="Pfam" id="PF19489"/>
    </source>
</evidence>
<dbReference type="Gene3D" id="1.10.530.10">
    <property type="match status" value="1"/>
</dbReference>
<sequence length="196" mass="23248">MKFLFLFIIFLIQGCFSTPKIQADDICEVLDEKVSWFQSVDQSEKKWDVDKSLILAFIHQESRFESNALPPKDSFFGLFRSSSAYGFAQVKEKTWEWYQVKTNHHNAKRNEFSDVVDFIGWYVNKSSQRLKINNNDVVKQYLAYHEGQGGYEQKTYQQKPWLIRVAKKVKRRADLYKKQLKTCEAQLSKNTPWSFF</sequence>
<evidence type="ECO:0000313" key="2">
    <source>
        <dbReference type="EMBL" id="SFV55160.1"/>
    </source>
</evidence>
<dbReference type="SUPFAM" id="SSF53955">
    <property type="entry name" value="Lysozyme-like"/>
    <property type="match status" value="1"/>
</dbReference>
<organism evidence="2">
    <name type="scientific">hydrothermal vent metagenome</name>
    <dbReference type="NCBI Taxonomy" id="652676"/>
    <lineage>
        <taxon>unclassified sequences</taxon>
        <taxon>metagenomes</taxon>
        <taxon>ecological metagenomes</taxon>
    </lineage>
</organism>
<dbReference type="AlphaFoldDB" id="A0A1W1BNL3"/>
<proteinExistence type="predicted"/>
<dbReference type="InterPro" id="IPR023346">
    <property type="entry name" value="Lysozyme-like_dom_sf"/>
</dbReference>
<dbReference type="PROSITE" id="PS51257">
    <property type="entry name" value="PROKAR_LIPOPROTEIN"/>
    <property type="match status" value="1"/>
</dbReference>
<dbReference type="InterPro" id="IPR045795">
    <property type="entry name" value="SLT_4"/>
</dbReference>
<name>A0A1W1BNL3_9ZZZZ</name>
<reference evidence="2" key="1">
    <citation type="submission" date="2016-10" db="EMBL/GenBank/DDBJ databases">
        <authorList>
            <person name="de Groot N.N."/>
        </authorList>
    </citation>
    <scope>NUCLEOTIDE SEQUENCE</scope>
</reference>
<protein>
    <recommendedName>
        <fullName evidence="1">Transglycosylase SLT domain-containing protein</fullName>
    </recommendedName>
</protein>
<dbReference type="Pfam" id="PF19489">
    <property type="entry name" value="SLT_4"/>
    <property type="match status" value="1"/>
</dbReference>
<gene>
    <name evidence="2" type="ORF">MNB_SUP05-5-341</name>
</gene>
<dbReference type="EMBL" id="FPHJ01000014">
    <property type="protein sequence ID" value="SFV55160.1"/>
    <property type="molecule type" value="Genomic_DNA"/>
</dbReference>